<dbReference type="RefSeq" id="WP_054845668.1">
    <property type="nucleotide sequence ID" value="NZ_AP018929.1"/>
</dbReference>
<accession>A0A510DV28</accession>
<evidence type="ECO:0000313" key="3">
    <source>
        <dbReference type="Proteomes" id="UP000322983"/>
    </source>
</evidence>
<reference evidence="1 3" key="2">
    <citation type="journal article" date="2020" name="Int. J. Syst. Evol. Microbiol.">
        <title>Sulfuracidifex tepidarius gen. nov., sp. nov. and transfer of Sulfolobus metallicus Huber and Stetter 1992 to the genus Sulfuracidifex as Sulfuracidifex metallicus comb. nov.</title>
        <authorList>
            <person name="Itoh T."/>
            <person name="Miura T."/>
            <person name="Sakai H.D."/>
            <person name="Kato S."/>
            <person name="Ohkuma M."/>
            <person name="Takashina T."/>
        </authorList>
    </citation>
    <scope>NUCLEOTIDE SEQUENCE [LARGE SCALE GENOMIC DNA]</scope>
    <source>
        <strain evidence="1 3">IC-006</strain>
        <strain evidence="2">IC-007</strain>
    </source>
</reference>
<keyword evidence="3" id="KW-1185">Reference proteome</keyword>
<dbReference type="EMBL" id="AP018929">
    <property type="protein sequence ID" value="BBG24029.1"/>
    <property type="molecule type" value="Genomic_DNA"/>
</dbReference>
<accession>A0A510E2Q2</accession>
<protein>
    <submittedName>
        <fullName evidence="1">Uncharacterized protein</fullName>
    </submittedName>
</protein>
<sequence>MTDDNEIIMKGRDLESLVFMGRLKSVNVEFCDDEKKLAKVVGITDTNEKVSTECIPIRAAGKISTVIKHYLRLGVGNYIISNEQVSSSNLDTEEEDDGSQNS</sequence>
<dbReference type="Proteomes" id="UP000322983">
    <property type="component" value="Chromosome"/>
</dbReference>
<dbReference type="KEGG" id="step:IC006_1330"/>
<reference evidence="4" key="1">
    <citation type="submission" date="2018-09" db="EMBL/GenBank/DDBJ databases">
        <title>Complete Genome Sequencing of Sulfolobus sp. JCM 16834.</title>
        <authorList>
            <person name="Kato S."/>
            <person name="Itoh T."/>
            <person name="Ohkuma M."/>
        </authorList>
    </citation>
    <scope>NUCLEOTIDE SEQUENCE [LARGE SCALE GENOMIC DNA]</scope>
    <source>
        <strain evidence="4">IC-007</strain>
    </source>
</reference>
<dbReference type="EMBL" id="AP018930">
    <property type="protein sequence ID" value="BBG26784.1"/>
    <property type="molecule type" value="Genomic_DNA"/>
</dbReference>
<dbReference type="AlphaFoldDB" id="A0A510DV28"/>
<evidence type="ECO:0000313" key="1">
    <source>
        <dbReference type="EMBL" id="BBG24029.1"/>
    </source>
</evidence>
<dbReference type="STRING" id="1294262.GCA_001316085_01303"/>
<gene>
    <name evidence="1" type="ORF">IC006_1330</name>
    <name evidence="2" type="ORF">IC007_1305</name>
</gene>
<evidence type="ECO:0000313" key="2">
    <source>
        <dbReference type="EMBL" id="BBG26784.1"/>
    </source>
</evidence>
<dbReference type="OrthoDB" id="42473at2157"/>
<proteinExistence type="predicted"/>
<evidence type="ECO:0000313" key="4">
    <source>
        <dbReference type="Proteomes" id="UP000325030"/>
    </source>
</evidence>
<dbReference type="GeneID" id="41717648"/>
<dbReference type="Proteomes" id="UP000325030">
    <property type="component" value="Chromosome"/>
</dbReference>
<name>A0A510DV28_9CREN</name>
<organism evidence="1 3">
    <name type="scientific">Sulfuracidifex tepidarius</name>
    <dbReference type="NCBI Taxonomy" id="1294262"/>
    <lineage>
        <taxon>Archaea</taxon>
        <taxon>Thermoproteota</taxon>
        <taxon>Thermoprotei</taxon>
        <taxon>Sulfolobales</taxon>
        <taxon>Sulfolobaceae</taxon>
        <taxon>Sulfuracidifex</taxon>
    </lineage>
</organism>